<reference evidence="1 2" key="2">
    <citation type="journal article" date="2022" name="Mol. Ecol. Resour.">
        <title>The genomes of chicory, endive, great burdock and yacon provide insights into Asteraceae paleo-polyploidization history and plant inulin production.</title>
        <authorList>
            <person name="Fan W."/>
            <person name="Wang S."/>
            <person name="Wang H."/>
            <person name="Wang A."/>
            <person name="Jiang F."/>
            <person name="Liu H."/>
            <person name="Zhao H."/>
            <person name="Xu D."/>
            <person name="Zhang Y."/>
        </authorList>
    </citation>
    <scope>NUCLEOTIDE SEQUENCE [LARGE SCALE GENOMIC DNA]</scope>
    <source>
        <strain evidence="2">cv. Yunnan</strain>
        <tissue evidence="1">Leaves</tissue>
    </source>
</reference>
<gene>
    <name evidence="1" type="ORF">L1987_63384</name>
</gene>
<protein>
    <submittedName>
        <fullName evidence="1">Uncharacterized protein</fullName>
    </submittedName>
</protein>
<keyword evidence="2" id="KW-1185">Reference proteome</keyword>
<evidence type="ECO:0000313" key="2">
    <source>
        <dbReference type="Proteomes" id="UP001056120"/>
    </source>
</evidence>
<name>A0ACB9CDB5_9ASTR</name>
<proteinExistence type="predicted"/>
<reference evidence="2" key="1">
    <citation type="journal article" date="2022" name="Mol. Ecol. Resour.">
        <title>The genomes of chicory, endive, great burdock and yacon provide insights into Asteraceae palaeo-polyploidization history and plant inulin production.</title>
        <authorList>
            <person name="Fan W."/>
            <person name="Wang S."/>
            <person name="Wang H."/>
            <person name="Wang A."/>
            <person name="Jiang F."/>
            <person name="Liu H."/>
            <person name="Zhao H."/>
            <person name="Xu D."/>
            <person name="Zhang Y."/>
        </authorList>
    </citation>
    <scope>NUCLEOTIDE SEQUENCE [LARGE SCALE GENOMIC DNA]</scope>
    <source>
        <strain evidence="2">cv. Yunnan</strain>
    </source>
</reference>
<dbReference type="EMBL" id="CM042038">
    <property type="protein sequence ID" value="KAI3732185.1"/>
    <property type="molecule type" value="Genomic_DNA"/>
</dbReference>
<comment type="caution">
    <text evidence="1">The sequence shown here is derived from an EMBL/GenBank/DDBJ whole genome shotgun (WGS) entry which is preliminary data.</text>
</comment>
<accession>A0ACB9CDB5</accession>
<sequence length="95" mass="10905">MTLDYAFHVSRNLFCSLIYYSLSASYLFRWPSTWALVFQLNSPPGEKDIIAGRRRNHIHIQTSFISSRSDPEAGIGSSDLICDFILYLLNFNPNN</sequence>
<evidence type="ECO:0000313" key="1">
    <source>
        <dbReference type="EMBL" id="KAI3732185.1"/>
    </source>
</evidence>
<dbReference type="Proteomes" id="UP001056120">
    <property type="component" value="Linkage Group LG21"/>
</dbReference>
<organism evidence="1 2">
    <name type="scientific">Smallanthus sonchifolius</name>
    <dbReference type="NCBI Taxonomy" id="185202"/>
    <lineage>
        <taxon>Eukaryota</taxon>
        <taxon>Viridiplantae</taxon>
        <taxon>Streptophyta</taxon>
        <taxon>Embryophyta</taxon>
        <taxon>Tracheophyta</taxon>
        <taxon>Spermatophyta</taxon>
        <taxon>Magnoliopsida</taxon>
        <taxon>eudicotyledons</taxon>
        <taxon>Gunneridae</taxon>
        <taxon>Pentapetalae</taxon>
        <taxon>asterids</taxon>
        <taxon>campanulids</taxon>
        <taxon>Asterales</taxon>
        <taxon>Asteraceae</taxon>
        <taxon>Asteroideae</taxon>
        <taxon>Heliantheae alliance</taxon>
        <taxon>Millerieae</taxon>
        <taxon>Smallanthus</taxon>
    </lineage>
</organism>